<evidence type="ECO:0000313" key="3">
    <source>
        <dbReference type="Proteomes" id="UP001516023"/>
    </source>
</evidence>
<gene>
    <name evidence="2" type="ORF">HJC23_008321</name>
</gene>
<keyword evidence="3" id="KW-1185">Reference proteome</keyword>
<feature type="region of interest" description="Disordered" evidence="1">
    <location>
        <begin position="367"/>
        <end position="442"/>
    </location>
</feature>
<reference evidence="2 3" key="1">
    <citation type="journal article" date="2020" name="G3 (Bethesda)">
        <title>Improved Reference Genome for Cyclotella cryptica CCMP332, a Model for Cell Wall Morphogenesis, Salinity Adaptation, and Lipid Production in Diatoms (Bacillariophyta).</title>
        <authorList>
            <person name="Roberts W.R."/>
            <person name="Downey K.M."/>
            <person name="Ruck E.C."/>
            <person name="Traller J.C."/>
            <person name="Alverson A.J."/>
        </authorList>
    </citation>
    <scope>NUCLEOTIDE SEQUENCE [LARGE SCALE GENOMIC DNA]</scope>
    <source>
        <strain evidence="2 3">CCMP332</strain>
    </source>
</reference>
<accession>A0ABD3Q5A0</accession>
<dbReference type="PANTHER" id="PTHR45691:SF6">
    <property type="entry name" value="PROTEIN DIAPHANOUS"/>
    <property type="match status" value="1"/>
</dbReference>
<feature type="compositionally biased region" description="Basic and acidic residues" evidence="1">
    <location>
        <begin position="415"/>
        <end position="424"/>
    </location>
</feature>
<feature type="compositionally biased region" description="Low complexity" evidence="1">
    <location>
        <begin position="189"/>
        <end position="203"/>
    </location>
</feature>
<dbReference type="SUPFAM" id="SSF47095">
    <property type="entry name" value="HMG-box"/>
    <property type="match status" value="1"/>
</dbReference>
<protein>
    <recommendedName>
        <fullName evidence="4">HMG box domain-containing protein</fullName>
    </recommendedName>
</protein>
<dbReference type="Gene3D" id="1.10.30.10">
    <property type="entry name" value="High mobility group box domain"/>
    <property type="match status" value="1"/>
</dbReference>
<feature type="compositionally biased region" description="Pro residues" evidence="1">
    <location>
        <begin position="74"/>
        <end position="90"/>
    </location>
</feature>
<feature type="region of interest" description="Disordered" evidence="1">
    <location>
        <begin position="74"/>
        <end position="229"/>
    </location>
</feature>
<feature type="region of interest" description="Disordered" evidence="1">
    <location>
        <begin position="618"/>
        <end position="650"/>
    </location>
</feature>
<feature type="region of interest" description="Disordered" evidence="1">
    <location>
        <begin position="454"/>
        <end position="552"/>
    </location>
</feature>
<sequence length="675" mass="75916">MLSANVKNDENHQTCCDDDLYRTLPCRLINIHIGSVGESASRDESRMKCLHYSCQEWHNSASIIEVEMYPNPPHPAWSHSQPPPPPPPTMHSPHPSWQGHSTMYHYGPPHPPPPPTSAPPPHHPHHLRYPQPPSHHHRHAPRSRQPVYYHSRHPSPPPIATASRTIHPALVTPQTPQGPPAPPPPLPRAPSSSKAPATPSSMPVTHDPNARDPDMASSSNQHLITTKPPRPYTEYTMFYQLEREYILHRLLVDKNDPQAALDQEQQTQDALFKNDPLMPQRYRTLPLRADWYISGKSKKPSKRKHRKTHGKIGFLELTRMIAARWANVDDETRKYCKMMAAMELVKYKEDVESYNLYKARLEKMGEVPEDVKEKERKKRAKDKKAKEKSDALLVESAGAMTAGGGADAGGKARNVKADSVRSDEALSSLSSSSKQFRDESQDNVDNDMEQFITSLVHDDHPVQEDDQQRRDRKRSLSHLPPPLPPSNSTQLYREDHHTTSHYEAPWNHFMPGPREDRRGTMPMHPPPPVARAQDAASSSKIITPERSSKRRRLPVHRNAHNHGSTAAAYGVQSHPLEAAAMIHSGPVSPNEDELIHMTFSGIDESEIAREFYFPSHATESGDVAETTSPQEASVSEEASHPQTEALYGPPLQSFDYWDALMEPTTLQRGGGSERL</sequence>
<dbReference type="PANTHER" id="PTHR45691">
    <property type="entry name" value="PROTEIN DIAPHANOUS"/>
    <property type="match status" value="1"/>
</dbReference>
<name>A0ABD3Q5A0_9STRA</name>
<evidence type="ECO:0000256" key="1">
    <source>
        <dbReference type="SAM" id="MobiDB-lite"/>
    </source>
</evidence>
<feature type="compositionally biased region" description="Basic and acidic residues" evidence="1">
    <location>
        <begin position="456"/>
        <end position="469"/>
    </location>
</feature>
<proteinExistence type="predicted"/>
<feature type="compositionally biased region" description="Basic residues" evidence="1">
    <location>
        <begin position="122"/>
        <end position="142"/>
    </location>
</feature>
<dbReference type="InterPro" id="IPR051412">
    <property type="entry name" value="Formin_Homology_Diaphanous_sf"/>
</dbReference>
<dbReference type="Proteomes" id="UP001516023">
    <property type="component" value="Unassembled WGS sequence"/>
</dbReference>
<dbReference type="AlphaFoldDB" id="A0ABD3Q5A0"/>
<feature type="compositionally biased region" description="Pro residues" evidence="1">
    <location>
        <begin position="108"/>
        <end position="121"/>
    </location>
</feature>
<feature type="compositionally biased region" description="Pro residues" evidence="1">
    <location>
        <begin position="176"/>
        <end position="188"/>
    </location>
</feature>
<comment type="caution">
    <text evidence="2">The sequence shown here is derived from an EMBL/GenBank/DDBJ whole genome shotgun (WGS) entry which is preliminary data.</text>
</comment>
<organism evidence="2 3">
    <name type="scientific">Cyclotella cryptica</name>
    <dbReference type="NCBI Taxonomy" id="29204"/>
    <lineage>
        <taxon>Eukaryota</taxon>
        <taxon>Sar</taxon>
        <taxon>Stramenopiles</taxon>
        <taxon>Ochrophyta</taxon>
        <taxon>Bacillariophyta</taxon>
        <taxon>Coscinodiscophyceae</taxon>
        <taxon>Thalassiosirophycidae</taxon>
        <taxon>Stephanodiscales</taxon>
        <taxon>Stephanodiscaceae</taxon>
        <taxon>Cyclotella</taxon>
    </lineage>
</organism>
<dbReference type="EMBL" id="JABMIG020000073">
    <property type="protein sequence ID" value="KAL3795236.1"/>
    <property type="molecule type" value="Genomic_DNA"/>
</dbReference>
<evidence type="ECO:0000313" key="2">
    <source>
        <dbReference type="EMBL" id="KAL3795236.1"/>
    </source>
</evidence>
<dbReference type="InterPro" id="IPR036910">
    <property type="entry name" value="HMG_box_dom_sf"/>
</dbReference>
<evidence type="ECO:0008006" key="4">
    <source>
        <dbReference type="Google" id="ProtNLM"/>
    </source>
</evidence>